<evidence type="ECO:0000256" key="5">
    <source>
        <dbReference type="ARBA" id="ARBA00023004"/>
    </source>
</evidence>
<keyword evidence="3" id="KW-0001">2Fe-2S</keyword>
<dbReference type="PROSITE" id="PS51296">
    <property type="entry name" value="RIESKE"/>
    <property type="match status" value="1"/>
</dbReference>
<dbReference type="InterPro" id="IPR017941">
    <property type="entry name" value="Rieske_2Fe-2S"/>
</dbReference>
<evidence type="ECO:0000256" key="8">
    <source>
        <dbReference type="ARBA" id="ARBA00029586"/>
    </source>
</evidence>
<comment type="caution">
    <text evidence="12">The sequence shown here is derived from an EMBL/GenBank/DDBJ whole genome shotgun (WGS) entry which is preliminary data.</text>
</comment>
<feature type="region of interest" description="Disordered" evidence="10">
    <location>
        <begin position="1"/>
        <end position="24"/>
    </location>
</feature>
<evidence type="ECO:0000256" key="1">
    <source>
        <dbReference type="ARBA" id="ARBA00002494"/>
    </source>
</evidence>
<feature type="compositionally biased region" description="Pro residues" evidence="10">
    <location>
        <begin position="11"/>
        <end position="21"/>
    </location>
</feature>
<sequence length="165" mass="16539">MSRTVALGPLPTSPAPLPSPSPFHRSRLSRRSFLAGVGVSLVATGPLSGCTLYGQPQQPSPQGPPTQPRPSAGALALASAIPIGGGEVFDGPQVVVTQPTQGSFKAFTAVCTHQGCLVGSVTDTINCPCHGSRFSIADGSVVAGPALAPLAARKITVAHGQIVLG</sequence>
<dbReference type="CDD" id="cd03467">
    <property type="entry name" value="Rieske"/>
    <property type="match status" value="1"/>
</dbReference>
<feature type="domain" description="Rieske" evidence="11">
    <location>
        <begin position="73"/>
        <end position="164"/>
    </location>
</feature>
<evidence type="ECO:0000256" key="7">
    <source>
        <dbReference type="ARBA" id="ARBA00023157"/>
    </source>
</evidence>
<reference evidence="12 13" key="1">
    <citation type="submission" date="2021-01" db="EMBL/GenBank/DDBJ databases">
        <title>Sequencing the genomes of 1000 actinobacteria strains.</title>
        <authorList>
            <person name="Klenk H.-P."/>
        </authorList>
    </citation>
    <scope>NUCLEOTIDE SEQUENCE [LARGE SCALE GENOMIC DNA]</scope>
    <source>
        <strain evidence="12 13">DSM 18662</strain>
    </source>
</reference>
<feature type="region of interest" description="Disordered" evidence="10">
    <location>
        <begin position="52"/>
        <end position="72"/>
    </location>
</feature>
<feature type="compositionally biased region" description="Pro residues" evidence="10">
    <location>
        <begin position="58"/>
        <end position="68"/>
    </location>
</feature>
<dbReference type="EMBL" id="JAFBCF010000001">
    <property type="protein sequence ID" value="MBM7800641.1"/>
    <property type="molecule type" value="Genomic_DNA"/>
</dbReference>
<evidence type="ECO:0000256" key="10">
    <source>
        <dbReference type="SAM" id="MobiDB-lite"/>
    </source>
</evidence>
<keyword evidence="13" id="KW-1185">Reference proteome</keyword>
<evidence type="ECO:0000256" key="4">
    <source>
        <dbReference type="ARBA" id="ARBA00022723"/>
    </source>
</evidence>
<name>A0ABS2RR46_9ACTN</name>
<dbReference type="Gene3D" id="2.102.10.10">
    <property type="entry name" value="Rieske [2Fe-2S] iron-sulphur domain"/>
    <property type="match status" value="1"/>
</dbReference>
<dbReference type="InterPro" id="IPR014349">
    <property type="entry name" value="Rieske_Fe-S_prot"/>
</dbReference>
<dbReference type="PANTHER" id="PTHR10134">
    <property type="entry name" value="CYTOCHROME B-C1 COMPLEX SUBUNIT RIESKE, MITOCHONDRIAL"/>
    <property type="match status" value="1"/>
</dbReference>
<proteinExistence type="predicted"/>
<accession>A0ABS2RR46</accession>
<evidence type="ECO:0000256" key="3">
    <source>
        <dbReference type="ARBA" id="ARBA00022714"/>
    </source>
</evidence>
<dbReference type="SUPFAM" id="SSF50022">
    <property type="entry name" value="ISP domain"/>
    <property type="match status" value="1"/>
</dbReference>
<keyword evidence="4" id="KW-0479">Metal-binding</keyword>
<dbReference type="PRINTS" id="PR00162">
    <property type="entry name" value="RIESKE"/>
</dbReference>
<evidence type="ECO:0000256" key="6">
    <source>
        <dbReference type="ARBA" id="ARBA00023014"/>
    </source>
</evidence>
<evidence type="ECO:0000313" key="13">
    <source>
        <dbReference type="Proteomes" id="UP000704762"/>
    </source>
</evidence>
<dbReference type="InterPro" id="IPR005805">
    <property type="entry name" value="Rieske_Fe-S_prot_C"/>
</dbReference>
<evidence type="ECO:0000256" key="2">
    <source>
        <dbReference type="ARBA" id="ARBA00015816"/>
    </source>
</evidence>
<organism evidence="12 13">
    <name type="scientific">Microlunatus panaciterrae</name>
    <dbReference type="NCBI Taxonomy" id="400768"/>
    <lineage>
        <taxon>Bacteria</taxon>
        <taxon>Bacillati</taxon>
        <taxon>Actinomycetota</taxon>
        <taxon>Actinomycetes</taxon>
        <taxon>Propionibacteriales</taxon>
        <taxon>Propionibacteriaceae</taxon>
        <taxon>Microlunatus</taxon>
    </lineage>
</organism>
<dbReference type="RefSeq" id="WP_204919996.1">
    <property type="nucleotide sequence ID" value="NZ_BAAAQP010000003.1"/>
</dbReference>
<gene>
    <name evidence="12" type="ORF">JOE57_003562</name>
</gene>
<comment type="function">
    <text evidence="1">Iron-sulfur subunit of the cytochrome bc1 complex, an essential component of the respiratory electron transport chain required for ATP synthesis. The bc1 complex catalyzes the oxidation of menaquinol and the reduction of cytochrome c in the respiratory chain. The bc1 complex operates through a Q-cycle mechanism that couples electron transfer to generation of the proton gradient that drives ATP synthesis.</text>
</comment>
<comment type="cofactor">
    <cofactor evidence="9">
        <name>[2Fe-2S] cluster</name>
        <dbReference type="ChEBI" id="CHEBI:190135"/>
    </cofactor>
</comment>
<dbReference type="Proteomes" id="UP000704762">
    <property type="component" value="Unassembled WGS sequence"/>
</dbReference>
<evidence type="ECO:0000313" key="12">
    <source>
        <dbReference type="EMBL" id="MBM7800641.1"/>
    </source>
</evidence>
<evidence type="ECO:0000259" key="11">
    <source>
        <dbReference type="PROSITE" id="PS51296"/>
    </source>
</evidence>
<keyword evidence="7" id="KW-1015">Disulfide bond</keyword>
<dbReference type="InterPro" id="IPR036922">
    <property type="entry name" value="Rieske_2Fe-2S_sf"/>
</dbReference>
<dbReference type="Pfam" id="PF00355">
    <property type="entry name" value="Rieske"/>
    <property type="match status" value="1"/>
</dbReference>
<protein>
    <recommendedName>
        <fullName evidence="2">Cytochrome bc1 complex Rieske iron-sulfur subunit</fullName>
    </recommendedName>
    <alternativeName>
        <fullName evidence="8">Cytochrome bc1 reductase complex subunit QcrA</fullName>
    </alternativeName>
</protein>
<evidence type="ECO:0000256" key="9">
    <source>
        <dbReference type="ARBA" id="ARBA00034078"/>
    </source>
</evidence>
<keyword evidence="6" id="KW-0411">Iron-sulfur</keyword>
<keyword evidence="5" id="KW-0408">Iron</keyword>